<evidence type="ECO:0000256" key="2">
    <source>
        <dbReference type="ARBA" id="ARBA00022475"/>
    </source>
</evidence>
<comment type="subcellular location">
    <subcellularLocation>
        <location evidence="1">Cell membrane</location>
        <topology evidence="1">Multi-pass membrane protein</topology>
    </subcellularLocation>
</comment>
<evidence type="ECO:0000256" key="3">
    <source>
        <dbReference type="ARBA" id="ARBA00022692"/>
    </source>
</evidence>
<evidence type="ECO:0000256" key="4">
    <source>
        <dbReference type="ARBA" id="ARBA00022989"/>
    </source>
</evidence>
<reference evidence="7" key="1">
    <citation type="submission" date="2019-06" db="EMBL/GenBank/DDBJ databases">
        <authorList>
            <person name="Murdoch R.W."/>
            <person name="Fathepure B."/>
        </authorList>
    </citation>
    <scope>NUCLEOTIDE SEQUENCE</scope>
</reference>
<dbReference type="InterPro" id="IPR019108">
    <property type="entry name" value="Caa3_assmbl_CtaG-rel"/>
</dbReference>
<evidence type="ECO:0000256" key="5">
    <source>
        <dbReference type="ARBA" id="ARBA00023136"/>
    </source>
</evidence>
<accession>A0A5B8R7Z0</accession>
<evidence type="ECO:0000313" key="7">
    <source>
        <dbReference type="EMBL" id="QEA04033.1"/>
    </source>
</evidence>
<dbReference type="EMBL" id="MN079078">
    <property type="protein sequence ID" value="QEA04033.1"/>
    <property type="molecule type" value="Genomic_DNA"/>
</dbReference>
<keyword evidence="4 6" id="KW-1133">Transmembrane helix</keyword>
<organism evidence="7">
    <name type="scientific">uncultured organism</name>
    <dbReference type="NCBI Taxonomy" id="155900"/>
    <lineage>
        <taxon>unclassified sequences</taxon>
        <taxon>environmental samples</taxon>
    </lineage>
</organism>
<feature type="transmembrane region" description="Helical" evidence="6">
    <location>
        <begin position="165"/>
        <end position="183"/>
    </location>
</feature>
<gene>
    <name evidence="7" type="ORF">KBTEX_00334</name>
</gene>
<dbReference type="Pfam" id="PF09678">
    <property type="entry name" value="Caa3_CtaG"/>
    <property type="match status" value="1"/>
</dbReference>
<dbReference type="GO" id="GO:0005886">
    <property type="term" value="C:plasma membrane"/>
    <property type="evidence" value="ECO:0007669"/>
    <property type="project" value="UniProtKB-SubCell"/>
</dbReference>
<dbReference type="AlphaFoldDB" id="A0A5B8R7Z0"/>
<feature type="transmembrane region" description="Helical" evidence="6">
    <location>
        <begin position="85"/>
        <end position="108"/>
    </location>
</feature>
<evidence type="ECO:0000256" key="1">
    <source>
        <dbReference type="ARBA" id="ARBA00004651"/>
    </source>
</evidence>
<keyword evidence="2" id="KW-1003">Cell membrane</keyword>
<keyword evidence="3 6" id="KW-0812">Transmembrane</keyword>
<name>A0A5B8R7Z0_9ZZZZ</name>
<feature type="transmembrane region" description="Helical" evidence="6">
    <location>
        <begin position="129"/>
        <end position="150"/>
    </location>
</feature>
<protein>
    <recommendedName>
        <fullName evidence="8">Cytochrome c oxidase assembly protein</fullName>
    </recommendedName>
</protein>
<feature type="transmembrane region" description="Helical" evidence="6">
    <location>
        <begin position="251"/>
        <end position="273"/>
    </location>
</feature>
<feature type="transmembrane region" description="Helical" evidence="6">
    <location>
        <begin position="48"/>
        <end position="65"/>
    </location>
</feature>
<evidence type="ECO:0008006" key="8">
    <source>
        <dbReference type="Google" id="ProtNLM"/>
    </source>
</evidence>
<feature type="transmembrane region" description="Helical" evidence="6">
    <location>
        <begin position="203"/>
        <end position="222"/>
    </location>
</feature>
<feature type="transmembrane region" description="Helical" evidence="6">
    <location>
        <begin position="24"/>
        <end position="41"/>
    </location>
</feature>
<evidence type="ECO:0000256" key="6">
    <source>
        <dbReference type="SAM" id="Phobius"/>
    </source>
</evidence>
<proteinExistence type="predicted"/>
<keyword evidence="5 6" id="KW-0472">Membrane</keyword>
<sequence>MTGDGLSVLAGVAGFLRPYEWQPMVSLAVAVALLLYLRGIACGARPGVVRAAAFLVGLGAMYAVTQTRFDYFAQYVFFIHRLQHLVLHHIAAILIVLANPLPVLAAGMPAPVRDRVIAPAWRSAPVQGVYRFVQHPLVASLLFVGLIYLWLTPAVHYNAMLSRELYTVMNWSMAIDGLLFWWLALDPRPPGPGHYAIGFGKRCLMLAAVAFPQIWLGAYIVIEGGGIYDYYEVCGSPWPIDATTDRVLGGIFTWIPAAMMSVLGTVIVLAYWYRSERGPTSTH</sequence>